<organism evidence="2 3">
    <name type="scientific">Brevibacterium pityocampae</name>
    <dbReference type="NCBI Taxonomy" id="506594"/>
    <lineage>
        <taxon>Bacteria</taxon>
        <taxon>Bacillati</taxon>
        <taxon>Actinomycetota</taxon>
        <taxon>Actinomycetes</taxon>
        <taxon>Micrococcales</taxon>
        <taxon>Brevibacteriaceae</taxon>
        <taxon>Brevibacterium</taxon>
    </lineage>
</organism>
<dbReference type="Gene3D" id="3.40.50.2000">
    <property type="entry name" value="Glycogen Phosphorylase B"/>
    <property type="match status" value="2"/>
</dbReference>
<evidence type="ECO:0000313" key="2">
    <source>
        <dbReference type="EMBL" id="GAA4394738.1"/>
    </source>
</evidence>
<dbReference type="EMBL" id="BAABGL010000034">
    <property type="protein sequence ID" value="GAA4394738.1"/>
    <property type="molecule type" value="Genomic_DNA"/>
</dbReference>
<dbReference type="SUPFAM" id="SSF53756">
    <property type="entry name" value="UDP-Glycosyltransferase/glycogen phosphorylase"/>
    <property type="match status" value="1"/>
</dbReference>
<evidence type="ECO:0000313" key="3">
    <source>
        <dbReference type="Proteomes" id="UP001500642"/>
    </source>
</evidence>
<feature type="region of interest" description="Disordered" evidence="1">
    <location>
        <begin position="1"/>
        <end position="25"/>
    </location>
</feature>
<sequence>MSPTAMTSSDTTPVTPEESADPAGLPALPADLRILHVLTGTVGVVEEVAALAVARHLQAGYKVAVASDRRTFSALDLPVDDPRLVHLDIDVKTGPRPGDPGRAYALHRYYRHIDVVHAHGLHASAIAGLAMTGLPESLRPALVATVGRFQPRSPFAAADARVVARTAAVVLGTTEPVVEHFAEDVPVVSRARLLNPDVRTVYEPVRSRAQIREALGVRAGTFVVAVPLELVDHPALTTALEAAVRLSEHRPDRRWATVFTGAGRLRSVIASEFVPRREDIILADVVATVDVVAGSDIVVAGDRMSAIGPEGVMQLARPAIHLGAPRGARAWGDSAVHVDTDDTDGLLAAIAHLSDSPAARGASAIAAKRRVIDISGHGYLAGELLDVYAADALPNRR</sequence>
<dbReference type="RefSeq" id="WP_345032473.1">
    <property type="nucleotide sequence ID" value="NZ_BAABGL010000034.1"/>
</dbReference>
<name>A0ABP8JRK5_9MICO</name>
<feature type="compositionally biased region" description="Polar residues" evidence="1">
    <location>
        <begin position="1"/>
        <end position="14"/>
    </location>
</feature>
<gene>
    <name evidence="2" type="ORF">GCM10023167_24460</name>
</gene>
<comment type="caution">
    <text evidence="2">The sequence shown here is derived from an EMBL/GenBank/DDBJ whole genome shotgun (WGS) entry which is preliminary data.</text>
</comment>
<dbReference type="Proteomes" id="UP001500642">
    <property type="component" value="Unassembled WGS sequence"/>
</dbReference>
<proteinExistence type="predicted"/>
<reference evidence="3" key="1">
    <citation type="journal article" date="2019" name="Int. J. Syst. Evol. Microbiol.">
        <title>The Global Catalogue of Microorganisms (GCM) 10K type strain sequencing project: providing services to taxonomists for standard genome sequencing and annotation.</title>
        <authorList>
            <consortium name="The Broad Institute Genomics Platform"/>
            <consortium name="The Broad Institute Genome Sequencing Center for Infectious Disease"/>
            <person name="Wu L."/>
            <person name="Ma J."/>
        </authorList>
    </citation>
    <scope>NUCLEOTIDE SEQUENCE [LARGE SCALE GENOMIC DNA]</scope>
    <source>
        <strain evidence="3">JCM 17808</strain>
    </source>
</reference>
<protein>
    <submittedName>
        <fullName evidence="2">Uncharacterized protein</fullName>
    </submittedName>
</protein>
<evidence type="ECO:0000256" key="1">
    <source>
        <dbReference type="SAM" id="MobiDB-lite"/>
    </source>
</evidence>
<accession>A0ABP8JRK5</accession>
<keyword evidence="3" id="KW-1185">Reference proteome</keyword>